<name>A0A9J6D4L8_RHIMP</name>
<evidence type="ECO:0000313" key="3">
    <source>
        <dbReference type="Proteomes" id="UP000821866"/>
    </source>
</evidence>
<feature type="chain" id="PRO_5039920434" evidence="1">
    <location>
        <begin position="21"/>
        <end position="209"/>
    </location>
</feature>
<accession>A0A9J6D4L8</accession>
<comment type="caution">
    <text evidence="2">The sequence shown here is derived from an EMBL/GenBank/DDBJ whole genome shotgun (WGS) entry which is preliminary data.</text>
</comment>
<gene>
    <name evidence="2" type="ORF">HPB51_010940</name>
</gene>
<dbReference type="AlphaFoldDB" id="A0A9J6D4L8"/>
<reference evidence="2" key="2">
    <citation type="submission" date="2021-09" db="EMBL/GenBank/DDBJ databases">
        <authorList>
            <person name="Jia N."/>
            <person name="Wang J."/>
            <person name="Shi W."/>
            <person name="Du L."/>
            <person name="Sun Y."/>
            <person name="Zhan W."/>
            <person name="Jiang J."/>
            <person name="Wang Q."/>
            <person name="Zhang B."/>
            <person name="Ji P."/>
            <person name="Sakyi L.B."/>
            <person name="Cui X."/>
            <person name="Yuan T."/>
            <person name="Jiang B."/>
            <person name="Yang W."/>
            <person name="Lam T.T.-Y."/>
            <person name="Chang Q."/>
            <person name="Ding S."/>
            <person name="Wang X."/>
            <person name="Zhu J."/>
            <person name="Ruan X."/>
            <person name="Zhao L."/>
            <person name="Wei J."/>
            <person name="Que T."/>
            <person name="Du C."/>
            <person name="Cheng J."/>
            <person name="Dai P."/>
            <person name="Han X."/>
            <person name="Huang E."/>
            <person name="Gao Y."/>
            <person name="Liu J."/>
            <person name="Shao H."/>
            <person name="Ye R."/>
            <person name="Li L."/>
            <person name="Wei W."/>
            <person name="Wang X."/>
            <person name="Wang C."/>
            <person name="Huo Q."/>
            <person name="Li W."/>
            <person name="Guo W."/>
            <person name="Chen H."/>
            <person name="Chen S."/>
            <person name="Zhou L."/>
            <person name="Zhou L."/>
            <person name="Ni X."/>
            <person name="Tian J."/>
            <person name="Zhou Y."/>
            <person name="Sheng Y."/>
            <person name="Liu T."/>
            <person name="Pan Y."/>
            <person name="Xia L."/>
            <person name="Li J."/>
            <person name="Zhao F."/>
            <person name="Cao W."/>
        </authorList>
    </citation>
    <scope>NUCLEOTIDE SEQUENCE</scope>
    <source>
        <strain evidence="2">Rmic-2018</strain>
        <tissue evidence="2">Larvae</tissue>
    </source>
</reference>
<reference evidence="2" key="1">
    <citation type="journal article" date="2020" name="Cell">
        <title>Large-Scale Comparative Analyses of Tick Genomes Elucidate Their Genetic Diversity and Vector Capacities.</title>
        <authorList>
            <consortium name="Tick Genome and Microbiome Consortium (TIGMIC)"/>
            <person name="Jia N."/>
            <person name="Wang J."/>
            <person name="Shi W."/>
            <person name="Du L."/>
            <person name="Sun Y."/>
            <person name="Zhan W."/>
            <person name="Jiang J.F."/>
            <person name="Wang Q."/>
            <person name="Zhang B."/>
            <person name="Ji P."/>
            <person name="Bell-Sakyi L."/>
            <person name="Cui X.M."/>
            <person name="Yuan T.T."/>
            <person name="Jiang B.G."/>
            <person name="Yang W.F."/>
            <person name="Lam T.T."/>
            <person name="Chang Q.C."/>
            <person name="Ding S.J."/>
            <person name="Wang X.J."/>
            <person name="Zhu J.G."/>
            <person name="Ruan X.D."/>
            <person name="Zhao L."/>
            <person name="Wei J.T."/>
            <person name="Ye R.Z."/>
            <person name="Que T.C."/>
            <person name="Du C.H."/>
            <person name="Zhou Y.H."/>
            <person name="Cheng J.X."/>
            <person name="Dai P.F."/>
            <person name="Guo W.B."/>
            <person name="Han X.H."/>
            <person name="Huang E.J."/>
            <person name="Li L.F."/>
            <person name="Wei W."/>
            <person name="Gao Y.C."/>
            <person name="Liu J.Z."/>
            <person name="Shao H.Z."/>
            <person name="Wang X."/>
            <person name="Wang C.C."/>
            <person name="Yang T.C."/>
            <person name="Huo Q.B."/>
            <person name="Li W."/>
            <person name="Chen H.Y."/>
            <person name="Chen S.E."/>
            <person name="Zhou L.G."/>
            <person name="Ni X.B."/>
            <person name="Tian J.H."/>
            <person name="Sheng Y."/>
            <person name="Liu T."/>
            <person name="Pan Y.S."/>
            <person name="Xia L.Y."/>
            <person name="Li J."/>
            <person name="Zhao F."/>
            <person name="Cao W.C."/>
        </authorList>
    </citation>
    <scope>NUCLEOTIDE SEQUENCE</scope>
    <source>
        <strain evidence="2">Rmic-2018</strain>
    </source>
</reference>
<dbReference type="Proteomes" id="UP000821866">
    <property type="component" value="Chromosome 9"/>
</dbReference>
<dbReference type="EMBL" id="JABSTU010000011">
    <property type="protein sequence ID" value="KAH8009150.1"/>
    <property type="molecule type" value="Genomic_DNA"/>
</dbReference>
<keyword evidence="1" id="KW-0732">Signal</keyword>
<organism evidence="2 3">
    <name type="scientific">Rhipicephalus microplus</name>
    <name type="common">Cattle tick</name>
    <name type="synonym">Boophilus microplus</name>
    <dbReference type="NCBI Taxonomy" id="6941"/>
    <lineage>
        <taxon>Eukaryota</taxon>
        <taxon>Metazoa</taxon>
        <taxon>Ecdysozoa</taxon>
        <taxon>Arthropoda</taxon>
        <taxon>Chelicerata</taxon>
        <taxon>Arachnida</taxon>
        <taxon>Acari</taxon>
        <taxon>Parasitiformes</taxon>
        <taxon>Ixodida</taxon>
        <taxon>Ixodoidea</taxon>
        <taxon>Ixodidae</taxon>
        <taxon>Rhipicephalinae</taxon>
        <taxon>Rhipicephalus</taxon>
        <taxon>Boophilus</taxon>
    </lineage>
</organism>
<protein>
    <submittedName>
        <fullName evidence="2">Uncharacterized protein</fullName>
    </submittedName>
</protein>
<evidence type="ECO:0000313" key="2">
    <source>
        <dbReference type="EMBL" id="KAH8009150.1"/>
    </source>
</evidence>
<sequence length="209" mass="23601">MARTHLQRLLFVQIFFAATPQSFPDVLQYAAHRSPAPQAQHSLHALDPTARIHRLPCAVDTLPPAPHECPSMFLPVPPSLLLPFPSWSRGTETVLMSHRYDKSFTKGRALFSGLGSTPAMARTHLQRLLFVQSGQAAIFNEMKSIRSTRLQHEEKFEEITKRLPEIEDNCSVIAMVKEKVNGLQTLTEQNCGDIASLVVRMDDFEDRQR</sequence>
<proteinExistence type="predicted"/>
<feature type="signal peptide" evidence="1">
    <location>
        <begin position="1"/>
        <end position="20"/>
    </location>
</feature>
<evidence type="ECO:0000256" key="1">
    <source>
        <dbReference type="SAM" id="SignalP"/>
    </source>
</evidence>
<keyword evidence="3" id="KW-1185">Reference proteome</keyword>